<dbReference type="PROSITE" id="PS00045">
    <property type="entry name" value="HISTONE_LIKE"/>
    <property type="match status" value="1"/>
</dbReference>
<dbReference type="CDD" id="cd13831">
    <property type="entry name" value="HU"/>
    <property type="match status" value="1"/>
</dbReference>
<comment type="caution">
    <text evidence="5">The sequence shown here is derived from an EMBL/GenBank/DDBJ whole genome shotgun (WGS) entry which is preliminary data.</text>
</comment>
<evidence type="ECO:0000256" key="3">
    <source>
        <dbReference type="RuleBase" id="RU003939"/>
    </source>
</evidence>
<sequence>MNKGELVDAIAKKTSEKGVQINKKTADEVLSATLEVIIDTVAGGDKVTLVGFGSFEARERKAREGRNPKTGEKMEIPATKVPAFSAGKSFKEQVSPPAED</sequence>
<keyword evidence="1" id="KW-0226">DNA condensation</keyword>
<dbReference type="Proteomes" id="UP000631421">
    <property type="component" value="Unassembled WGS sequence"/>
</dbReference>
<dbReference type="RefSeq" id="WP_190350750.1">
    <property type="nucleotide sequence ID" value="NZ_JACJPY010000024.1"/>
</dbReference>
<dbReference type="SMART" id="SM00411">
    <property type="entry name" value="BHL"/>
    <property type="match status" value="1"/>
</dbReference>
<reference evidence="5" key="2">
    <citation type="submission" date="2020-08" db="EMBL/GenBank/DDBJ databases">
        <authorList>
            <person name="Chen M."/>
            <person name="Teng W."/>
            <person name="Zhao L."/>
            <person name="Hu C."/>
            <person name="Zhou Y."/>
            <person name="Han B."/>
            <person name="Song L."/>
            <person name="Shu W."/>
        </authorList>
    </citation>
    <scope>NUCLEOTIDE SEQUENCE</scope>
    <source>
        <strain evidence="5">FACHB-1277</strain>
    </source>
</reference>
<dbReference type="InterPro" id="IPR000119">
    <property type="entry name" value="Hist_DNA-bd"/>
</dbReference>
<dbReference type="InterPro" id="IPR010992">
    <property type="entry name" value="IHF-like_DNA-bd_dom_sf"/>
</dbReference>
<dbReference type="AlphaFoldDB" id="A0A926UUU9"/>
<protein>
    <submittedName>
        <fullName evidence="5">HU family DNA-binding protein</fullName>
    </submittedName>
</protein>
<comment type="similarity">
    <text evidence="3">Belongs to the bacterial histone-like protein family.</text>
</comment>
<organism evidence="5 6">
    <name type="scientific">Pseudanabaena cinerea FACHB-1277</name>
    <dbReference type="NCBI Taxonomy" id="2949581"/>
    <lineage>
        <taxon>Bacteria</taxon>
        <taxon>Bacillati</taxon>
        <taxon>Cyanobacteriota</taxon>
        <taxon>Cyanophyceae</taxon>
        <taxon>Pseudanabaenales</taxon>
        <taxon>Pseudanabaenaceae</taxon>
        <taxon>Pseudanabaena</taxon>
        <taxon>Pseudanabaena cinerea</taxon>
    </lineage>
</organism>
<evidence type="ECO:0000313" key="5">
    <source>
        <dbReference type="EMBL" id="MBD2150387.1"/>
    </source>
</evidence>
<evidence type="ECO:0000313" key="6">
    <source>
        <dbReference type="Proteomes" id="UP000631421"/>
    </source>
</evidence>
<accession>A0A926UUU9</accession>
<keyword evidence="6" id="KW-1185">Reference proteome</keyword>
<feature type="region of interest" description="Disordered" evidence="4">
    <location>
        <begin position="60"/>
        <end position="100"/>
    </location>
</feature>
<evidence type="ECO:0000256" key="1">
    <source>
        <dbReference type="ARBA" id="ARBA00023067"/>
    </source>
</evidence>
<reference evidence="5" key="1">
    <citation type="journal article" date="2015" name="ISME J.">
        <title>Draft Genome Sequence of Streptomyces incarnatus NRRL8089, which Produces the Nucleoside Antibiotic Sinefungin.</title>
        <authorList>
            <person name="Oshima K."/>
            <person name="Hattori M."/>
            <person name="Shimizu H."/>
            <person name="Fukuda K."/>
            <person name="Nemoto M."/>
            <person name="Inagaki K."/>
            <person name="Tamura T."/>
        </authorList>
    </citation>
    <scope>NUCLEOTIDE SEQUENCE</scope>
    <source>
        <strain evidence="5">FACHB-1277</strain>
    </source>
</reference>
<dbReference type="PANTHER" id="PTHR33175:SF3">
    <property type="entry name" value="DNA-BINDING PROTEIN HU-BETA"/>
    <property type="match status" value="1"/>
</dbReference>
<dbReference type="SUPFAM" id="SSF47729">
    <property type="entry name" value="IHF-like DNA-binding proteins"/>
    <property type="match status" value="1"/>
</dbReference>
<dbReference type="EMBL" id="JACJPY010000024">
    <property type="protein sequence ID" value="MBD2150387.1"/>
    <property type="molecule type" value="Genomic_DNA"/>
</dbReference>
<evidence type="ECO:0000256" key="4">
    <source>
        <dbReference type="SAM" id="MobiDB-lite"/>
    </source>
</evidence>
<dbReference type="GO" id="GO:0030261">
    <property type="term" value="P:chromosome condensation"/>
    <property type="evidence" value="ECO:0007669"/>
    <property type="project" value="UniProtKB-KW"/>
</dbReference>
<dbReference type="Pfam" id="PF00216">
    <property type="entry name" value="Bac_DNA_binding"/>
    <property type="match status" value="1"/>
</dbReference>
<proteinExistence type="inferred from homology"/>
<dbReference type="GO" id="GO:0005829">
    <property type="term" value="C:cytosol"/>
    <property type="evidence" value="ECO:0007669"/>
    <property type="project" value="TreeGrafter"/>
</dbReference>
<dbReference type="PANTHER" id="PTHR33175">
    <property type="entry name" value="DNA-BINDING PROTEIN HU"/>
    <property type="match status" value="1"/>
</dbReference>
<keyword evidence="2 5" id="KW-0238">DNA-binding</keyword>
<gene>
    <name evidence="5" type="ORF">H6F44_09690</name>
</gene>
<dbReference type="GO" id="GO:0030527">
    <property type="term" value="F:structural constituent of chromatin"/>
    <property type="evidence" value="ECO:0007669"/>
    <property type="project" value="InterPro"/>
</dbReference>
<dbReference type="GO" id="GO:0003677">
    <property type="term" value="F:DNA binding"/>
    <property type="evidence" value="ECO:0007669"/>
    <property type="project" value="UniProtKB-KW"/>
</dbReference>
<dbReference type="PRINTS" id="PR01727">
    <property type="entry name" value="DNABINDINGHU"/>
</dbReference>
<dbReference type="Gene3D" id="4.10.520.10">
    <property type="entry name" value="IHF-like DNA-binding proteins"/>
    <property type="match status" value="1"/>
</dbReference>
<name>A0A926UUU9_9CYAN</name>
<dbReference type="InterPro" id="IPR020816">
    <property type="entry name" value="Histone-like_DNA-bd_CS"/>
</dbReference>
<evidence type="ECO:0000256" key="2">
    <source>
        <dbReference type="ARBA" id="ARBA00023125"/>
    </source>
</evidence>
<feature type="compositionally biased region" description="Basic and acidic residues" evidence="4">
    <location>
        <begin position="60"/>
        <end position="75"/>
    </location>
</feature>